<dbReference type="EMBL" id="MU001637">
    <property type="protein sequence ID" value="KAF2481814.1"/>
    <property type="molecule type" value="Genomic_DNA"/>
</dbReference>
<reference evidence="3" key="1">
    <citation type="journal article" date="2020" name="Stud. Mycol.">
        <title>101 Dothideomycetes genomes: a test case for predicting lifestyles and emergence of pathogens.</title>
        <authorList>
            <person name="Haridas S."/>
            <person name="Albert R."/>
            <person name="Binder M."/>
            <person name="Bloem J."/>
            <person name="Labutti K."/>
            <person name="Salamov A."/>
            <person name="Andreopoulos B."/>
            <person name="Baker S."/>
            <person name="Barry K."/>
            <person name="Bills G."/>
            <person name="Bluhm B."/>
            <person name="Cannon C."/>
            <person name="Castanera R."/>
            <person name="Culley D."/>
            <person name="Daum C."/>
            <person name="Ezra D."/>
            <person name="Gonzalez J."/>
            <person name="Henrissat B."/>
            <person name="Kuo A."/>
            <person name="Liang C."/>
            <person name="Lipzen A."/>
            <person name="Lutzoni F."/>
            <person name="Magnuson J."/>
            <person name="Mondo S."/>
            <person name="Nolan M."/>
            <person name="Ohm R."/>
            <person name="Pangilinan J."/>
            <person name="Park H.-J."/>
            <person name="Ramirez L."/>
            <person name="Alfaro M."/>
            <person name="Sun H."/>
            <person name="Tritt A."/>
            <person name="Yoshinaga Y."/>
            <person name="Zwiers L.-H."/>
            <person name="Turgeon B."/>
            <person name="Goodwin S."/>
            <person name="Spatafora J."/>
            <person name="Crous P."/>
            <person name="Grigoriev I."/>
        </authorList>
    </citation>
    <scope>NUCLEOTIDE SEQUENCE</scope>
    <source>
        <strain evidence="3">CBS 113389</strain>
    </source>
</reference>
<dbReference type="GO" id="GO:0043386">
    <property type="term" value="P:mycotoxin biosynthetic process"/>
    <property type="evidence" value="ECO:0007669"/>
    <property type="project" value="InterPro"/>
</dbReference>
<evidence type="ECO:0000313" key="4">
    <source>
        <dbReference type="Proteomes" id="UP000799767"/>
    </source>
</evidence>
<dbReference type="PANTHER" id="PTHR33365">
    <property type="entry name" value="YALI0B05434P"/>
    <property type="match status" value="1"/>
</dbReference>
<dbReference type="GeneID" id="54471271"/>
<dbReference type="Proteomes" id="UP000799767">
    <property type="component" value="Unassembled WGS sequence"/>
</dbReference>
<keyword evidence="4" id="KW-1185">Reference proteome</keyword>
<dbReference type="AlphaFoldDB" id="A0A6A6PQA5"/>
<sequence>PSIYRGPPTPELETAWDELWNVGGIRIPEDKFSRLNRTLPATGGQTFVAVNGDEGGYFALAEVFHQLHCLNLIRQYTWRDWYLRHEDIVPLPGDLSNGPVEARMHADHCIETLRLSLMCHADTTPMFIMDDPSVPTGRKADFNVHHKCADFEALRRW</sequence>
<comment type="pathway">
    <text evidence="1">Mycotoxin biosynthesis.</text>
</comment>
<dbReference type="RefSeq" id="XP_033588384.1">
    <property type="nucleotide sequence ID" value="XM_033730269.1"/>
</dbReference>
<accession>A0A6A6PQA5</accession>
<gene>
    <name evidence="3" type="ORF">BDY17DRAFT_234329</name>
</gene>
<proteinExistence type="inferred from homology"/>
<evidence type="ECO:0000313" key="3">
    <source>
        <dbReference type="EMBL" id="KAF2481814.1"/>
    </source>
</evidence>
<name>A0A6A6PQA5_9PEZI</name>
<dbReference type="Pfam" id="PF11807">
    <property type="entry name" value="UstYa"/>
    <property type="match status" value="1"/>
</dbReference>
<feature type="non-terminal residue" evidence="3">
    <location>
        <position position="157"/>
    </location>
</feature>
<organism evidence="3 4">
    <name type="scientific">Neohortaea acidophila</name>
    <dbReference type="NCBI Taxonomy" id="245834"/>
    <lineage>
        <taxon>Eukaryota</taxon>
        <taxon>Fungi</taxon>
        <taxon>Dikarya</taxon>
        <taxon>Ascomycota</taxon>
        <taxon>Pezizomycotina</taxon>
        <taxon>Dothideomycetes</taxon>
        <taxon>Dothideomycetidae</taxon>
        <taxon>Mycosphaerellales</taxon>
        <taxon>Teratosphaeriaceae</taxon>
        <taxon>Neohortaea</taxon>
    </lineage>
</organism>
<feature type="non-terminal residue" evidence="3">
    <location>
        <position position="1"/>
    </location>
</feature>
<dbReference type="InterPro" id="IPR021765">
    <property type="entry name" value="UstYa-like"/>
</dbReference>
<dbReference type="OrthoDB" id="3687641at2759"/>
<evidence type="ECO:0000256" key="2">
    <source>
        <dbReference type="ARBA" id="ARBA00035112"/>
    </source>
</evidence>
<protein>
    <recommendedName>
        <fullName evidence="5">Cyclochlorotine biosynthesis protein O</fullName>
    </recommendedName>
</protein>
<dbReference type="PANTHER" id="PTHR33365:SF4">
    <property type="entry name" value="CYCLOCHLOROTINE BIOSYNTHESIS PROTEIN O"/>
    <property type="match status" value="1"/>
</dbReference>
<comment type="similarity">
    <text evidence="2">Belongs to the ustYa family.</text>
</comment>
<evidence type="ECO:0008006" key="5">
    <source>
        <dbReference type="Google" id="ProtNLM"/>
    </source>
</evidence>
<evidence type="ECO:0000256" key="1">
    <source>
        <dbReference type="ARBA" id="ARBA00004685"/>
    </source>
</evidence>